<reference evidence="2 5" key="2">
    <citation type="submission" date="2018-05" db="EMBL/GenBank/DDBJ databases">
        <title>Genomic Encyclopedia of Type Strains, Phase IV (KMG-IV): sequencing the most valuable type-strain genomes for metagenomic binning, comparative biology and taxonomic classification.</title>
        <authorList>
            <person name="Goeker M."/>
        </authorList>
    </citation>
    <scope>NUCLEOTIDE SEQUENCE [LARGE SCALE GENOMIC DNA]</scope>
    <source>
        <strain evidence="2 5">DSM 28816</strain>
    </source>
</reference>
<dbReference type="Gene3D" id="1.25.40.10">
    <property type="entry name" value="Tetratricopeptide repeat domain"/>
    <property type="match status" value="1"/>
</dbReference>
<proteinExistence type="predicted"/>
<dbReference type="Pfam" id="PF00535">
    <property type="entry name" value="Glycos_transf_2"/>
    <property type="match status" value="1"/>
</dbReference>
<accession>A0A255IE64</accession>
<dbReference type="Proteomes" id="UP000247523">
    <property type="component" value="Unassembled WGS sequence"/>
</dbReference>
<evidence type="ECO:0000259" key="1">
    <source>
        <dbReference type="Pfam" id="PF00535"/>
    </source>
</evidence>
<gene>
    <name evidence="2" type="ORF">C8E03_105225</name>
    <name evidence="3" type="ORF">CG710_021530</name>
</gene>
<dbReference type="Proteomes" id="UP000216411">
    <property type="component" value="Unassembled WGS sequence"/>
</dbReference>
<evidence type="ECO:0000313" key="3">
    <source>
        <dbReference type="EMBL" id="RDY26683.1"/>
    </source>
</evidence>
<comment type="caution">
    <text evidence="2">The sequence shown here is derived from an EMBL/GenBank/DDBJ whole genome shotgun (WGS) entry which is preliminary data.</text>
</comment>
<dbReference type="InterPro" id="IPR011990">
    <property type="entry name" value="TPR-like_helical_dom_sf"/>
</dbReference>
<evidence type="ECO:0000313" key="5">
    <source>
        <dbReference type="Proteomes" id="UP000247523"/>
    </source>
</evidence>
<dbReference type="EMBL" id="QICS01000005">
    <property type="protein sequence ID" value="PXV90315.1"/>
    <property type="molecule type" value="Genomic_DNA"/>
</dbReference>
<dbReference type="InterPro" id="IPR001173">
    <property type="entry name" value="Glyco_trans_2-like"/>
</dbReference>
<reference evidence="3 4" key="1">
    <citation type="journal article" date="2017" name="Genome Announc.">
        <title>Draft Genome Sequence of a Sporulating and Motile Strain of Lachnotalea glycerini Isolated from Water in Quebec City, Canada.</title>
        <authorList>
            <person name="Maheux A.F."/>
            <person name="Boudreau D.K."/>
            <person name="Berube E."/>
            <person name="Boissinot M."/>
            <person name="Raymond F."/>
            <person name="Brodeur S."/>
            <person name="Corbeil J."/>
            <person name="Isabel S."/>
            <person name="Omar R.F."/>
            <person name="Bergeron M.G."/>
        </authorList>
    </citation>
    <scope>NUCLEOTIDE SEQUENCE [LARGE SCALE GENOMIC DNA]</scope>
    <source>
        <strain evidence="3 4">CCRI-19302</strain>
    </source>
</reference>
<feature type="domain" description="Glycosyltransferase 2-like" evidence="1">
    <location>
        <begin position="11"/>
        <end position="95"/>
    </location>
</feature>
<dbReference type="Gene3D" id="3.90.550.10">
    <property type="entry name" value="Spore Coat Polysaccharide Biosynthesis Protein SpsA, Chain A"/>
    <property type="match status" value="1"/>
</dbReference>
<keyword evidence="2" id="KW-0808">Transferase</keyword>
<protein>
    <submittedName>
        <fullName evidence="2 3">Glycosyltransferase</fullName>
    </submittedName>
</protein>
<dbReference type="SUPFAM" id="SSF48452">
    <property type="entry name" value="TPR-like"/>
    <property type="match status" value="1"/>
</dbReference>
<evidence type="ECO:0000313" key="2">
    <source>
        <dbReference type="EMBL" id="PXV90315.1"/>
    </source>
</evidence>
<keyword evidence="4" id="KW-1185">Reference proteome</keyword>
<dbReference type="EMBL" id="NOKA02000138">
    <property type="protein sequence ID" value="RDY26683.1"/>
    <property type="molecule type" value="Genomic_DNA"/>
</dbReference>
<dbReference type="GO" id="GO:0016740">
    <property type="term" value="F:transferase activity"/>
    <property type="evidence" value="ECO:0007669"/>
    <property type="project" value="UniProtKB-KW"/>
</dbReference>
<organism evidence="2 5">
    <name type="scientific">Lachnotalea glycerini</name>
    <dbReference type="NCBI Taxonomy" id="1763509"/>
    <lineage>
        <taxon>Bacteria</taxon>
        <taxon>Bacillati</taxon>
        <taxon>Bacillota</taxon>
        <taxon>Clostridia</taxon>
        <taxon>Lachnospirales</taxon>
        <taxon>Lachnospiraceae</taxon>
        <taxon>Lachnotalea</taxon>
    </lineage>
</organism>
<reference evidence="3" key="3">
    <citation type="submission" date="2018-07" db="EMBL/GenBank/DDBJ databases">
        <authorList>
            <person name="Quirk P.G."/>
            <person name="Krulwich T.A."/>
        </authorList>
    </citation>
    <scope>NUCLEOTIDE SEQUENCE</scope>
    <source>
        <strain evidence="3">CCRI-19302</strain>
    </source>
</reference>
<sequence>MNKYKVAVYAICKNEAHFVDRWMDSMCEADEIYVTDTGSSDDTVQKLRNRGAIVNEINLKPWRFDVARNISLSFVSKDIDICVCTDLDEVLEPGWRMLIENVWTAQTTRLKYMYTWSFNSDNTPGVTFWYEKIHQRKDFRWIHPVHEVLHYYGTKPDIYAIEGKIQLNHYPDPAKSRGQYLELLEMSVIEDPEDDRNVHYLGREYMFYEMWDKCIETLKRHLQMPKASWRDERAASMRYIARAYKAKNSYKESTSWLYRAIAEAPYLREPYVEMAQLAYIERDWLRVYYMVEETLKIKEKPTTYINEASSWNETIYDLGAVSCYELGLYEKSLQYAEIAAQMSPLNQRLKRNFELIRQKVLNG</sequence>
<evidence type="ECO:0000313" key="4">
    <source>
        <dbReference type="Proteomes" id="UP000216411"/>
    </source>
</evidence>
<dbReference type="SUPFAM" id="SSF53448">
    <property type="entry name" value="Nucleotide-diphospho-sugar transferases"/>
    <property type="match status" value="1"/>
</dbReference>
<dbReference type="RefSeq" id="WP_094377845.1">
    <property type="nucleotide sequence ID" value="NZ_NOKA02000138.1"/>
</dbReference>
<name>A0A255IE64_9FIRM</name>
<dbReference type="InterPro" id="IPR029044">
    <property type="entry name" value="Nucleotide-diphossugar_trans"/>
</dbReference>
<dbReference type="AlphaFoldDB" id="A0A255IE64"/>
<dbReference type="OrthoDB" id="9815923at2"/>